<dbReference type="PANTHER" id="PTHR33877:SF1">
    <property type="entry name" value="TYPE IV METHYL-DIRECTED RESTRICTION ENZYME ECOKMCRA"/>
    <property type="match status" value="1"/>
</dbReference>
<dbReference type="AlphaFoldDB" id="A0A173TFZ7"/>
<dbReference type="Gene3D" id="1.10.30.50">
    <property type="match status" value="1"/>
</dbReference>
<evidence type="ECO:0000313" key="3">
    <source>
        <dbReference type="Proteomes" id="UP000095553"/>
    </source>
</evidence>
<dbReference type="PANTHER" id="PTHR33877">
    <property type="entry name" value="SLL1193 PROTEIN"/>
    <property type="match status" value="1"/>
</dbReference>
<reference evidence="2 3" key="1">
    <citation type="submission" date="2015-09" db="EMBL/GenBank/DDBJ databases">
        <authorList>
            <consortium name="Pathogen Informatics"/>
        </authorList>
    </citation>
    <scope>NUCLEOTIDE SEQUENCE [LARGE SCALE GENOMIC DNA]</scope>
    <source>
        <strain evidence="2 3">2789STDY5834959</strain>
    </source>
</reference>
<name>A0A173TFZ7_ANAHA</name>
<evidence type="ECO:0000259" key="1">
    <source>
        <dbReference type="SMART" id="SM00507"/>
    </source>
</evidence>
<dbReference type="InterPro" id="IPR029471">
    <property type="entry name" value="HNH_5"/>
</dbReference>
<organism evidence="2 3">
    <name type="scientific">Anaerostipes hadrus</name>
    <dbReference type="NCBI Taxonomy" id="649756"/>
    <lineage>
        <taxon>Bacteria</taxon>
        <taxon>Bacillati</taxon>
        <taxon>Bacillota</taxon>
        <taxon>Clostridia</taxon>
        <taxon>Lachnospirales</taxon>
        <taxon>Lachnospiraceae</taxon>
        <taxon>Anaerostipes</taxon>
    </lineage>
</organism>
<sequence>MQYILHNKGCGNVYYVQITAGGSLKKVRERSLATIFQSQSEADNIKHKYKKKLKTYKLEPITVQNIEPVKTAEQECKRKSVSKTLRTQVYNLAEGHCAICGDFVPYEDFTVDHIFPVSKGGKNELSNLQCTCKSCNTMKQNMSEKEFQYKIGKIFLRQTIKRIKDRKKEK</sequence>
<protein>
    <submittedName>
        <fullName evidence="2">Uncharacterized protein conserved in bacteria</fullName>
    </submittedName>
</protein>
<evidence type="ECO:0000313" key="2">
    <source>
        <dbReference type="EMBL" id="CUN01722.1"/>
    </source>
</evidence>
<dbReference type="InterPro" id="IPR003615">
    <property type="entry name" value="HNH_nuc"/>
</dbReference>
<feature type="domain" description="HNH nuclease" evidence="1">
    <location>
        <begin position="84"/>
        <end position="137"/>
    </location>
</feature>
<dbReference type="SMART" id="SM00507">
    <property type="entry name" value="HNHc"/>
    <property type="match status" value="1"/>
</dbReference>
<dbReference type="Proteomes" id="UP000095553">
    <property type="component" value="Unassembled WGS sequence"/>
</dbReference>
<accession>A0A173TFZ7</accession>
<dbReference type="EMBL" id="CYXY01000011">
    <property type="protein sequence ID" value="CUN01722.1"/>
    <property type="molecule type" value="Genomic_DNA"/>
</dbReference>
<proteinExistence type="predicted"/>
<dbReference type="InterPro" id="IPR052892">
    <property type="entry name" value="NA-targeting_endonuclease"/>
</dbReference>
<dbReference type="RefSeq" id="WP_044921586.1">
    <property type="nucleotide sequence ID" value="NZ_CACRSX010000018.1"/>
</dbReference>
<dbReference type="CDD" id="cd00085">
    <property type="entry name" value="HNHc"/>
    <property type="match status" value="1"/>
</dbReference>
<gene>
    <name evidence="2" type="ORF">ERS852571_02004</name>
</gene>
<dbReference type="Pfam" id="PF14279">
    <property type="entry name" value="HNH_5"/>
    <property type="match status" value="1"/>
</dbReference>